<sequence>SSVSRSALNSWKPPSCSAKSGINPHSQVSVKHKTQDEEKPLFLLTTNPHSLESSISDYSSPHGTQSPTGRE</sequence>
<comment type="caution">
    <text evidence="1">The sequence shown here is derived from an EMBL/GenBank/DDBJ whole genome shotgun (WGS) entry which is preliminary data.</text>
</comment>
<organism evidence="1 2">
    <name type="scientific">Chaenocephalus aceratus</name>
    <name type="common">Blackfin icefish</name>
    <name type="synonym">Chaenichthys aceratus</name>
    <dbReference type="NCBI Taxonomy" id="36190"/>
    <lineage>
        <taxon>Eukaryota</taxon>
        <taxon>Metazoa</taxon>
        <taxon>Chordata</taxon>
        <taxon>Craniata</taxon>
        <taxon>Vertebrata</taxon>
        <taxon>Euteleostomi</taxon>
        <taxon>Actinopterygii</taxon>
        <taxon>Neopterygii</taxon>
        <taxon>Teleostei</taxon>
        <taxon>Neoteleostei</taxon>
        <taxon>Acanthomorphata</taxon>
        <taxon>Eupercaria</taxon>
        <taxon>Perciformes</taxon>
        <taxon>Notothenioidei</taxon>
        <taxon>Channichthyidae</taxon>
        <taxon>Chaenocephalus</taxon>
    </lineage>
</organism>
<keyword evidence="2" id="KW-1185">Reference proteome</keyword>
<feature type="non-terminal residue" evidence="1">
    <location>
        <position position="1"/>
    </location>
</feature>
<gene>
    <name evidence="1" type="ORF">KUCAC02_013044</name>
</gene>
<evidence type="ECO:0000313" key="1">
    <source>
        <dbReference type="EMBL" id="KAI4824540.1"/>
    </source>
</evidence>
<proteinExistence type="predicted"/>
<reference evidence="1" key="1">
    <citation type="submission" date="2022-05" db="EMBL/GenBank/DDBJ databases">
        <title>Chromosome-level genome of Chaenocephalus aceratus.</title>
        <authorList>
            <person name="Park H."/>
        </authorList>
    </citation>
    <scope>NUCLEOTIDE SEQUENCE</scope>
    <source>
        <strain evidence="1">KU_202001</strain>
    </source>
</reference>
<feature type="non-terminal residue" evidence="1">
    <location>
        <position position="71"/>
    </location>
</feature>
<protein>
    <submittedName>
        <fullName evidence="1">Uncharacterized protein</fullName>
    </submittedName>
</protein>
<name>A0ACB9XCE8_CHAAC</name>
<evidence type="ECO:0000313" key="2">
    <source>
        <dbReference type="Proteomes" id="UP001057452"/>
    </source>
</evidence>
<accession>A0ACB9XCE8</accession>
<dbReference type="EMBL" id="CM043791">
    <property type="protein sequence ID" value="KAI4824540.1"/>
    <property type="molecule type" value="Genomic_DNA"/>
</dbReference>
<dbReference type="Proteomes" id="UP001057452">
    <property type="component" value="Chromosome 7"/>
</dbReference>